<evidence type="ECO:0000313" key="2">
    <source>
        <dbReference type="Proteomes" id="UP000434209"/>
    </source>
</evidence>
<name>A0A7Z2J7X9_9BURK</name>
<dbReference type="Proteomes" id="UP000434209">
    <property type="component" value="Chromosome 1"/>
</dbReference>
<dbReference type="EMBL" id="CP046909">
    <property type="protein sequence ID" value="QGZ53540.1"/>
    <property type="molecule type" value="Genomic_DNA"/>
</dbReference>
<evidence type="ECO:0000313" key="1">
    <source>
        <dbReference type="EMBL" id="QGZ53540.1"/>
    </source>
</evidence>
<sequence length="117" mass="13448">MFTVTAIELAETYQNSKPTFRIDNRTAYEKLVSEVNGGLELALKMMRRGEYVRVVRIMQEPHQPREMFERLFSDLIAAGFSVIYYRARVIPDSISGNGLHGDFIEIQTVPEDVFKTS</sequence>
<protein>
    <submittedName>
        <fullName evidence="1">Uncharacterized protein</fullName>
    </submittedName>
</protein>
<reference evidence="1 2" key="1">
    <citation type="submission" date="2019-12" db="EMBL/GenBank/DDBJ databases">
        <title>Paraburkholderia acidiphila 7Q-K02 sp. nov and Paraburkholderia acidisoli DHF22 sp. nov., two strains isolated from forest soil.</title>
        <authorList>
            <person name="Gao Z."/>
            <person name="Qiu L."/>
        </authorList>
    </citation>
    <scope>NUCLEOTIDE SEQUENCE [LARGE SCALE GENOMIC DNA]</scope>
    <source>
        <strain evidence="1 2">7Q-K02</strain>
    </source>
</reference>
<dbReference type="KEGG" id="pacp:FAZ97_00700"/>
<accession>A0A7Z2J7X9</accession>
<gene>
    <name evidence="1" type="ORF">FAZ97_00700</name>
</gene>
<dbReference type="RefSeq" id="WP_158756727.1">
    <property type="nucleotide sequence ID" value="NZ_CP046909.1"/>
</dbReference>
<organism evidence="1 2">
    <name type="scientific">Paraburkholderia acidiphila</name>
    <dbReference type="NCBI Taxonomy" id="2571747"/>
    <lineage>
        <taxon>Bacteria</taxon>
        <taxon>Pseudomonadati</taxon>
        <taxon>Pseudomonadota</taxon>
        <taxon>Betaproteobacteria</taxon>
        <taxon>Burkholderiales</taxon>
        <taxon>Burkholderiaceae</taxon>
        <taxon>Paraburkholderia</taxon>
    </lineage>
</organism>
<keyword evidence="2" id="KW-1185">Reference proteome</keyword>
<dbReference type="AlphaFoldDB" id="A0A7Z2J7X9"/>
<proteinExistence type="predicted"/>